<dbReference type="InterPro" id="IPR045180">
    <property type="entry name" value="La_dom_prot"/>
</dbReference>
<dbReference type="PANTHER" id="PTHR22792:SF66">
    <property type="entry name" value="LA-RELATED PROTEIN 6B"/>
    <property type="match status" value="1"/>
</dbReference>
<feature type="compositionally biased region" description="Polar residues" evidence="5">
    <location>
        <begin position="445"/>
        <end position="462"/>
    </location>
</feature>
<dbReference type="CDD" id="cd08033">
    <property type="entry name" value="LARP_6"/>
    <property type="match status" value="1"/>
</dbReference>
<reference evidence="7" key="2">
    <citation type="submission" date="2018-05" db="EMBL/GenBank/DDBJ databases">
        <title>OgluRS3 (Oryza glumaepatula Reference Sequence Version 3).</title>
        <authorList>
            <person name="Zhang J."/>
            <person name="Kudrna D."/>
            <person name="Lee S."/>
            <person name="Talag J."/>
            <person name="Welchert J."/>
            <person name="Wing R.A."/>
        </authorList>
    </citation>
    <scope>NUCLEOTIDE SEQUENCE [LARGE SCALE GENOMIC DNA]</scope>
</reference>
<feature type="compositionally biased region" description="Basic residues" evidence="5">
    <location>
        <begin position="482"/>
        <end position="498"/>
    </location>
</feature>
<name>A0A0E0BQI2_9ORYZ</name>
<dbReference type="Gene3D" id="1.10.10.10">
    <property type="entry name" value="Winged helix-like DNA-binding domain superfamily/Winged helix DNA-binding domain"/>
    <property type="match status" value="1"/>
</dbReference>
<dbReference type="InterPro" id="IPR035979">
    <property type="entry name" value="RBD_domain_sf"/>
</dbReference>
<dbReference type="Gene3D" id="3.30.70.330">
    <property type="match status" value="1"/>
</dbReference>
<evidence type="ECO:0000256" key="2">
    <source>
        <dbReference type="ARBA" id="ARBA00022884"/>
    </source>
</evidence>
<feature type="domain" description="HTH La-type RNA-binding" evidence="6">
    <location>
        <begin position="114"/>
        <end position="205"/>
    </location>
</feature>
<evidence type="ECO:0000313" key="7">
    <source>
        <dbReference type="EnsemblPlants" id="OGLUM12G07560.1"/>
    </source>
</evidence>
<feature type="region of interest" description="Disordered" evidence="5">
    <location>
        <begin position="424"/>
        <end position="581"/>
    </location>
</feature>
<evidence type="ECO:0000313" key="8">
    <source>
        <dbReference type="Proteomes" id="UP000026961"/>
    </source>
</evidence>
<proteinExistence type="predicted"/>
<protein>
    <recommendedName>
        <fullName evidence="6">HTH La-type RNA-binding domain-containing protein</fullName>
    </recommendedName>
</protein>
<dbReference type="HOGENOM" id="CLU_033595_1_0_1"/>
<dbReference type="GO" id="GO:0006396">
    <property type="term" value="P:RNA processing"/>
    <property type="evidence" value="ECO:0007669"/>
    <property type="project" value="InterPro"/>
</dbReference>
<evidence type="ECO:0000256" key="5">
    <source>
        <dbReference type="SAM" id="MobiDB-lite"/>
    </source>
</evidence>
<dbReference type="Proteomes" id="UP000026961">
    <property type="component" value="Chromosome 12"/>
</dbReference>
<evidence type="ECO:0000256" key="1">
    <source>
        <dbReference type="ARBA" id="ARBA00004123"/>
    </source>
</evidence>
<dbReference type="InterPro" id="IPR036390">
    <property type="entry name" value="WH_DNA-bd_sf"/>
</dbReference>
<dbReference type="GO" id="GO:0003729">
    <property type="term" value="F:mRNA binding"/>
    <property type="evidence" value="ECO:0007669"/>
    <property type="project" value="TreeGrafter"/>
</dbReference>
<dbReference type="GO" id="GO:1990904">
    <property type="term" value="C:ribonucleoprotein complex"/>
    <property type="evidence" value="ECO:0007669"/>
    <property type="project" value="InterPro"/>
</dbReference>
<dbReference type="PRINTS" id="PR00302">
    <property type="entry name" value="LUPUSLA"/>
</dbReference>
<feature type="compositionally biased region" description="Low complexity" evidence="5">
    <location>
        <begin position="499"/>
        <end position="512"/>
    </location>
</feature>
<dbReference type="Pfam" id="PF05383">
    <property type="entry name" value="La"/>
    <property type="match status" value="1"/>
</dbReference>
<dbReference type="InterPro" id="IPR036388">
    <property type="entry name" value="WH-like_DNA-bd_sf"/>
</dbReference>
<keyword evidence="8" id="KW-1185">Reference proteome</keyword>
<dbReference type="SUPFAM" id="SSF46785">
    <property type="entry name" value="Winged helix' DNA-binding domain"/>
    <property type="match status" value="1"/>
</dbReference>
<dbReference type="InterPro" id="IPR012677">
    <property type="entry name" value="Nucleotide-bd_a/b_plait_sf"/>
</dbReference>
<feature type="compositionally biased region" description="Basic and acidic residues" evidence="5">
    <location>
        <begin position="465"/>
        <end position="481"/>
    </location>
</feature>
<dbReference type="EnsemblPlants" id="OGLUM12G07560.1">
    <property type="protein sequence ID" value="OGLUM12G07560.1"/>
    <property type="gene ID" value="OGLUM12G07560"/>
</dbReference>
<evidence type="ECO:0000256" key="3">
    <source>
        <dbReference type="ARBA" id="ARBA00023242"/>
    </source>
</evidence>
<feature type="compositionally biased region" description="Basic residues" evidence="5">
    <location>
        <begin position="513"/>
        <end position="527"/>
    </location>
</feature>
<keyword evidence="3" id="KW-0539">Nucleus</keyword>
<dbReference type="AlphaFoldDB" id="A0A0E0BQI2"/>
<evidence type="ECO:0000256" key="4">
    <source>
        <dbReference type="PROSITE-ProRule" id="PRU00332"/>
    </source>
</evidence>
<evidence type="ECO:0000259" key="6">
    <source>
        <dbReference type="PROSITE" id="PS50961"/>
    </source>
</evidence>
<keyword evidence="2 4" id="KW-0694">RNA-binding</keyword>
<dbReference type="InterPro" id="IPR006630">
    <property type="entry name" value="La_HTH"/>
</dbReference>
<feature type="compositionally biased region" description="Polar residues" evidence="5">
    <location>
        <begin position="539"/>
        <end position="552"/>
    </location>
</feature>
<dbReference type="PROSITE" id="PS50961">
    <property type="entry name" value="HTH_LA"/>
    <property type="match status" value="1"/>
</dbReference>
<dbReference type="STRING" id="40148.A0A0E0BQI2"/>
<dbReference type="SUPFAM" id="SSF54928">
    <property type="entry name" value="RNA-binding domain, RBD"/>
    <property type="match status" value="1"/>
</dbReference>
<dbReference type="SMART" id="SM00715">
    <property type="entry name" value="LA"/>
    <property type="match status" value="1"/>
</dbReference>
<comment type="subcellular location">
    <subcellularLocation>
        <location evidence="1">Nucleus</location>
    </subcellularLocation>
</comment>
<sequence>MPQQEVADQIAAAAAERGLQRSGSASRLNAGAPEFVPRVAAPVVPPPPPPVIRVFAAAPPPPRAAFFAPPPTHHRPYEYYAPVRGGGFTAAAAAEEQEVEVDPDAAEAAEPLVDGLPDDVVHKITKQVEYYFSDINLATTEHLMRFITKDPEGYVPITVIAGFNKIKALVHNNSMLAAALRTSSKLVVSDDGKRVKRLQSFTVSDMQDLQSRIVVAENLPGDPCYQNLMKIFSAVGSVKTIRTCYPQSSNGNSPATNRSAKLDMLFANKLSSKRQPWYSRKSTAPLLLAKHSSRTSSSTVNGGSISSGAADSTTLARSTAARRIHLVAPSSFDNNDDSGRLAALSSFDDNDRYLVAPRHGQAERPVRRRHEEHLHAWLGDAFELHAFVEYETLEDAEKAILELNDEKNWRNGLRVRLLNTCMTKGAGKGKKGVHEADGNGEEDVSTSNQSNEKQLEEPSQLSDMLPDHLFDDSSNDKEGPRRGRGRGRGGRGRGRGYHQHNNNHFNSQNYHNGQHHNHHGNNHHHQGSNRGGAHHVGTPPNQQQTKPEQNPQLPIGATKQPPGPRMPDGTRGFTLGRGKPQPLLPVLCAAVEP</sequence>
<dbReference type="PANTHER" id="PTHR22792">
    <property type="entry name" value="LUPUS LA PROTEIN-RELATED"/>
    <property type="match status" value="1"/>
</dbReference>
<dbReference type="GO" id="GO:0005634">
    <property type="term" value="C:nucleus"/>
    <property type="evidence" value="ECO:0007669"/>
    <property type="project" value="UniProtKB-SubCell"/>
</dbReference>
<accession>A0A0E0BQI2</accession>
<dbReference type="Gramene" id="OGLUM12G07560.1">
    <property type="protein sequence ID" value="OGLUM12G07560.1"/>
    <property type="gene ID" value="OGLUM12G07560"/>
</dbReference>
<reference evidence="7" key="1">
    <citation type="submission" date="2015-04" db="UniProtKB">
        <authorList>
            <consortium name="EnsemblPlants"/>
        </authorList>
    </citation>
    <scope>IDENTIFICATION</scope>
</reference>
<dbReference type="eggNOG" id="KOG1855">
    <property type="taxonomic scope" value="Eukaryota"/>
</dbReference>
<dbReference type="InterPro" id="IPR002344">
    <property type="entry name" value="Lupus_La"/>
</dbReference>
<organism evidence="7">
    <name type="scientific">Oryza glumipatula</name>
    <dbReference type="NCBI Taxonomy" id="40148"/>
    <lineage>
        <taxon>Eukaryota</taxon>
        <taxon>Viridiplantae</taxon>
        <taxon>Streptophyta</taxon>
        <taxon>Embryophyta</taxon>
        <taxon>Tracheophyta</taxon>
        <taxon>Spermatophyta</taxon>
        <taxon>Magnoliopsida</taxon>
        <taxon>Liliopsida</taxon>
        <taxon>Poales</taxon>
        <taxon>Poaceae</taxon>
        <taxon>BOP clade</taxon>
        <taxon>Oryzoideae</taxon>
        <taxon>Oryzeae</taxon>
        <taxon>Oryzinae</taxon>
        <taxon>Oryza</taxon>
    </lineage>
</organism>